<dbReference type="InterPro" id="IPR008942">
    <property type="entry name" value="ENTH_VHS"/>
</dbReference>
<feature type="domain" description="VHS" evidence="3">
    <location>
        <begin position="62"/>
        <end position="176"/>
    </location>
</feature>
<evidence type="ECO:0000313" key="5">
    <source>
        <dbReference type="Proteomes" id="UP000275078"/>
    </source>
</evidence>
<feature type="compositionally biased region" description="Acidic residues" evidence="2">
    <location>
        <begin position="377"/>
        <end position="388"/>
    </location>
</feature>
<name>A0A3N4I5S9_ASCIM</name>
<feature type="compositionally biased region" description="Pro residues" evidence="2">
    <location>
        <begin position="176"/>
        <end position="189"/>
    </location>
</feature>
<dbReference type="SMART" id="SM00288">
    <property type="entry name" value="VHS"/>
    <property type="match status" value="1"/>
</dbReference>
<organism evidence="4 5">
    <name type="scientific">Ascobolus immersus RN42</name>
    <dbReference type="NCBI Taxonomy" id="1160509"/>
    <lineage>
        <taxon>Eukaryota</taxon>
        <taxon>Fungi</taxon>
        <taxon>Dikarya</taxon>
        <taxon>Ascomycota</taxon>
        <taxon>Pezizomycotina</taxon>
        <taxon>Pezizomycetes</taxon>
        <taxon>Pezizales</taxon>
        <taxon>Ascobolaceae</taxon>
        <taxon>Ascobolus</taxon>
    </lineage>
</organism>
<dbReference type="InterPro" id="IPR002014">
    <property type="entry name" value="VHS_dom"/>
</dbReference>
<protein>
    <recommendedName>
        <fullName evidence="3">VHS domain-containing protein</fullName>
    </recommendedName>
</protein>
<evidence type="ECO:0000259" key="3">
    <source>
        <dbReference type="PROSITE" id="PS50179"/>
    </source>
</evidence>
<proteinExistence type="predicted"/>
<dbReference type="GO" id="GO:0006897">
    <property type="term" value="P:endocytosis"/>
    <property type="evidence" value="ECO:0007669"/>
    <property type="project" value="InterPro"/>
</dbReference>
<comment type="subunit">
    <text evidence="1">Component of the ESCRT-0 complex composed of HSE1 and VPS27.</text>
</comment>
<feature type="compositionally biased region" description="Basic and acidic residues" evidence="2">
    <location>
        <begin position="394"/>
        <end position="404"/>
    </location>
</feature>
<sequence length="404" mass="45594">MNMFGASGVAPPIRAFNPPPHNQRPPPLNFRGLKKKPYTAVTVQVDRFTSEGDDDSFDGLPELMEAMRLQTTGPQECSRAIRKKLKYGSVQKQMRALTLLDLLLTNGDPRVYGNFVDEPLLERLRIAATDTMTDEEVRRRLKQLFQQWAISFKDEPRMAQVASLYRQFPQRHRPKPAPPPAEVTPPQSPVPSSSRTPASPAPPQVPKKDKHKASKSHSRSSSAVTKSNEKPFNLNKELPQLMDVLAKASIASTNLKNTLKRINREIERPSQNAECNRQIHEANHLRKQILRYIQHVESEQWLGSLIHANEELVDAIVLFKAMDKPIEEDSDSEGWDDIEEGGSSSITRRMGNMSVSDRPEDRPSLPTRPPPPPGGYESEEEEDDDEDNPFSNRNRIDDGEKAGF</sequence>
<feature type="compositionally biased region" description="Basic residues" evidence="2">
    <location>
        <begin position="208"/>
        <end position="218"/>
    </location>
</feature>
<dbReference type="GO" id="GO:0007034">
    <property type="term" value="P:vacuolar transport"/>
    <property type="evidence" value="ECO:0007669"/>
    <property type="project" value="UniProtKB-ARBA"/>
</dbReference>
<dbReference type="GO" id="GO:0030479">
    <property type="term" value="C:actin cortical patch"/>
    <property type="evidence" value="ECO:0007669"/>
    <property type="project" value="TreeGrafter"/>
</dbReference>
<dbReference type="OrthoDB" id="10068368at2759"/>
<dbReference type="PROSITE" id="PS50179">
    <property type="entry name" value="VHS"/>
    <property type="match status" value="1"/>
</dbReference>
<dbReference type="PANTHER" id="PTHR47789">
    <property type="entry name" value="LAS SEVENTEEN-BINDING PROTEIN 5"/>
    <property type="match status" value="1"/>
</dbReference>
<accession>A0A3N4I5S9</accession>
<dbReference type="InterPro" id="IPR044103">
    <property type="entry name" value="GAT_LSB5"/>
</dbReference>
<dbReference type="InterPro" id="IPR045007">
    <property type="entry name" value="LSB5"/>
</dbReference>
<dbReference type="Gene3D" id="1.25.40.90">
    <property type="match status" value="1"/>
</dbReference>
<dbReference type="GO" id="GO:0007015">
    <property type="term" value="P:actin filament organization"/>
    <property type="evidence" value="ECO:0007669"/>
    <property type="project" value="InterPro"/>
</dbReference>
<dbReference type="GO" id="GO:0035091">
    <property type="term" value="F:phosphatidylinositol binding"/>
    <property type="evidence" value="ECO:0007669"/>
    <property type="project" value="InterPro"/>
</dbReference>
<dbReference type="STRING" id="1160509.A0A3N4I5S9"/>
<evidence type="ECO:0000256" key="2">
    <source>
        <dbReference type="SAM" id="MobiDB-lite"/>
    </source>
</evidence>
<feature type="compositionally biased region" description="Pro residues" evidence="2">
    <location>
        <begin position="17"/>
        <end position="28"/>
    </location>
</feature>
<dbReference type="GO" id="GO:0043130">
    <property type="term" value="F:ubiquitin binding"/>
    <property type="evidence" value="ECO:0007669"/>
    <property type="project" value="InterPro"/>
</dbReference>
<feature type="compositionally biased region" description="Acidic residues" evidence="2">
    <location>
        <begin position="328"/>
        <end position="340"/>
    </location>
</feature>
<evidence type="ECO:0000313" key="4">
    <source>
        <dbReference type="EMBL" id="RPA81433.1"/>
    </source>
</evidence>
<dbReference type="CDD" id="cd14232">
    <property type="entry name" value="GAT_LSB5"/>
    <property type="match status" value="1"/>
</dbReference>
<evidence type="ECO:0000256" key="1">
    <source>
        <dbReference type="ARBA" id="ARBA00011446"/>
    </source>
</evidence>
<feature type="region of interest" description="Disordered" evidence="2">
    <location>
        <begin position="1"/>
        <end position="29"/>
    </location>
</feature>
<dbReference type="GO" id="GO:0051666">
    <property type="term" value="P:actin cortical patch localization"/>
    <property type="evidence" value="ECO:0007669"/>
    <property type="project" value="TreeGrafter"/>
</dbReference>
<dbReference type="AlphaFoldDB" id="A0A3N4I5S9"/>
<reference evidence="4 5" key="1">
    <citation type="journal article" date="2018" name="Nat. Ecol. Evol.">
        <title>Pezizomycetes genomes reveal the molecular basis of ectomycorrhizal truffle lifestyle.</title>
        <authorList>
            <person name="Murat C."/>
            <person name="Payen T."/>
            <person name="Noel B."/>
            <person name="Kuo A."/>
            <person name="Morin E."/>
            <person name="Chen J."/>
            <person name="Kohler A."/>
            <person name="Krizsan K."/>
            <person name="Balestrini R."/>
            <person name="Da Silva C."/>
            <person name="Montanini B."/>
            <person name="Hainaut M."/>
            <person name="Levati E."/>
            <person name="Barry K.W."/>
            <person name="Belfiori B."/>
            <person name="Cichocki N."/>
            <person name="Clum A."/>
            <person name="Dockter R.B."/>
            <person name="Fauchery L."/>
            <person name="Guy J."/>
            <person name="Iotti M."/>
            <person name="Le Tacon F."/>
            <person name="Lindquist E.A."/>
            <person name="Lipzen A."/>
            <person name="Malagnac F."/>
            <person name="Mello A."/>
            <person name="Molinier V."/>
            <person name="Miyauchi S."/>
            <person name="Poulain J."/>
            <person name="Riccioni C."/>
            <person name="Rubini A."/>
            <person name="Sitrit Y."/>
            <person name="Splivallo R."/>
            <person name="Traeger S."/>
            <person name="Wang M."/>
            <person name="Zifcakova L."/>
            <person name="Wipf D."/>
            <person name="Zambonelli A."/>
            <person name="Paolocci F."/>
            <person name="Nowrousian M."/>
            <person name="Ottonello S."/>
            <person name="Baldrian P."/>
            <person name="Spatafora J.W."/>
            <person name="Henrissat B."/>
            <person name="Nagy L.G."/>
            <person name="Aury J.M."/>
            <person name="Wincker P."/>
            <person name="Grigoriev I.V."/>
            <person name="Bonfante P."/>
            <person name="Martin F.M."/>
        </authorList>
    </citation>
    <scope>NUCLEOTIDE SEQUENCE [LARGE SCALE GENOMIC DNA]</scope>
    <source>
        <strain evidence="4 5">RN42</strain>
    </source>
</reference>
<dbReference type="SUPFAM" id="SSF89009">
    <property type="entry name" value="GAT-like domain"/>
    <property type="match status" value="1"/>
</dbReference>
<feature type="region of interest" description="Disordered" evidence="2">
    <location>
        <begin position="326"/>
        <end position="404"/>
    </location>
</feature>
<dbReference type="PANTHER" id="PTHR47789:SF1">
    <property type="entry name" value="LAS SEVENTEEN-BINDING PROTEIN 5"/>
    <property type="match status" value="1"/>
</dbReference>
<gene>
    <name evidence="4" type="ORF">BJ508DRAFT_112023</name>
</gene>
<keyword evidence="5" id="KW-1185">Reference proteome</keyword>
<dbReference type="SUPFAM" id="SSF48464">
    <property type="entry name" value="ENTH/VHS domain"/>
    <property type="match status" value="1"/>
</dbReference>
<feature type="region of interest" description="Disordered" evidence="2">
    <location>
        <begin position="169"/>
        <end position="234"/>
    </location>
</feature>
<dbReference type="Proteomes" id="UP000275078">
    <property type="component" value="Unassembled WGS sequence"/>
</dbReference>
<dbReference type="CDD" id="cd16980">
    <property type="entry name" value="VHS_Lsb5"/>
    <property type="match status" value="1"/>
</dbReference>
<dbReference type="Pfam" id="PF00790">
    <property type="entry name" value="VHS"/>
    <property type="match status" value="1"/>
</dbReference>
<dbReference type="EMBL" id="ML119679">
    <property type="protein sequence ID" value="RPA81433.1"/>
    <property type="molecule type" value="Genomic_DNA"/>
</dbReference>